<dbReference type="Gene3D" id="3.40.50.300">
    <property type="entry name" value="P-loop containing nucleotide triphosphate hydrolases"/>
    <property type="match status" value="1"/>
</dbReference>
<organism evidence="5">
    <name type="scientific">Caudovirales sp. ctyaR3</name>
    <dbReference type="NCBI Taxonomy" id="2827640"/>
    <lineage>
        <taxon>Viruses</taxon>
        <taxon>Duplodnaviria</taxon>
        <taxon>Heunggongvirae</taxon>
        <taxon>Uroviricota</taxon>
        <taxon>Caudoviricetes</taxon>
    </lineage>
</organism>
<dbReference type="EMBL" id="BK032746">
    <property type="protein sequence ID" value="DAF58071.1"/>
    <property type="molecule type" value="Genomic_DNA"/>
</dbReference>
<feature type="domain" description="Terminase large subunit GpA endonuclease" evidence="4">
    <location>
        <begin position="362"/>
        <end position="645"/>
    </location>
</feature>
<dbReference type="Pfam" id="PF05876">
    <property type="entry name" value="GpA_ATPase"/>
    <property type="match status" value="1"/>
</dbReference>
<dbReference type="HAMAP" id="MF_04144">
    <property type="entry name" value="TERL_LAMBDA"/>
    <property type="match status" value="1"/>
</dbReference>
<comment type="similarity">
    <text evidence="1">Belongs to the lambdavirus large terminase family.</text>
</comment>
<keyword evidence="1" id="KW-0255">Endonuclease</keyword>
<reference evidence="5" key="1">
    <citation type="journal article" date="2021" name="Proc. Natl. Acad. Sci. U.S.A.">
        <title>A Catalog of Tens of Thousands of Viruses from Human Metagenomes Reveals Hidden Associations with Chronic Diseases.</title>
        <authorList>
            <person name="Tisza M.J."/>
            <person name="Buck C.B."/>
        </authorList>
    </citation>
    <scope>NUCLEOTIDE SEQUENCE</scope>
    <source>
        <strain evidence="5">CtyaR3</strain>
    </source>
</reference>
<dbReference type="GO" id="GO:0009036">
    <property type="term" value="F:type II site-specific deoxyribonuclease activity"/>
    <property type="evidence" value="ECO:0007669"/>
    <property type="project" value="UniProtKB-UniRule"/>
</dbReference>
<dbReference type="EC" id="3.6.4.-" evidence="1"/>
<evidence type="ECO:0000259" key="3">
    <source>
        <dbReference type="Pfam" id="PF05876"/>
    </source>
</evidence>
<proteinExistence type="inferred from homology"/>
<accession>A0A8S5T514</accession>
<feature type="active site" description="For ATPase activity" evidence="1">
    <location>
        <position position="233"/>
    </location>
</feature>
<keyword evidence="1" id="KW-0479">Metal-binding</keyword>
<dbReference type="InterPro" id="IPR046454">
    <property type="entry name" value="GpA_endonuclease"/>
</dbReference>
<evidence type="ECO:0000256" key="1">
    <source>
        <dbReference type="HAMAP-Rule" id="MF_04144"/>
    </source>
</evidence>
<dbReference type="InterPro" id="IPR008866">
    <property type="entry name" value="Phage_lambda_GpA-like"/>
</dbReference>
<comment type="catalytic activity">
    <reaction evidence="1">
        <text>Endonucleolytic cleavage of DNA to give specific double-stranded fragments with terminal 5'-phosphates.</text>
        <dbReference type="EC" id="3.1.21.4"/>
    </reaction>
</comment>
<dbReference type="GO" id="GO:0019073">
    <property type="term" value="P:viral DNA genome packaging"/>
    <property type="evidence" value="ECO:0007669"/>
    <property type="project" value="UniProtKB-UniRule"/>
</dbReference>
<sequence length="693" mass="78652">MLLLYLTLLRSQSICAARSIRLRRKSLCSAMTRPSMRLASGNAGRGLKNWAVTRMSDNAAVDRLNALVSKLVAAIRPPPNVTVSEWAAQNRVLSPEASAEQGRWRNSRTPYLVEIMDAYSDPRVHHIVVVASSQVGKSEFENNVIGRTIDVDPGSILFIHPQMTDAKEYSKLRIAPMIRDCPTLRAKVAESKSRDSGNTILQKSYPGGILTMCGSTEAHALASKPIRYVLGDERDRWAASAGTEGDPWELAMARQTTFYNAKAVEVSTPTIKGHSAIAKSYVKGTMERWVSQCPHCKGFHELRWEDIRYDYDTIETHGEKTYKVKDVWYLCPECGCISDEVAMKRAPAHWQAENPAAYENGIRSFWLNSFVSQWAAWKDTVLKYLNALGDTKKMQVVYNTRLGLLWEDRGDVQDEDTMLGRREEYPAELPEGVLVLTAGVDTQDDRMEYEIVGFGHFGETWGIEKGIVSGRPDSDEVWQQLDELVFDRKLKFADGVELPVSIKFVDEGGHFTQEIRQRCHDRIGKKVFCIKGFPGSDRPFTSPPKQQKITVQNRYIGMCWQYQLGVDSGKQIIMDDLKVQEPGARYCHFPRRDDYGLGYFNGLLSEHLVYKDGHRNPWQWEKISGHERNEPLDCRNYALAAFKVLPKDLDTIDRRLKQLRGKAVDTPAAVNIQQPISRSQPTGRKREKLLDDW</sequence>
<feature type="short sequence motif" description="Walker B motif" evidence="1">
    <location>
        <begin position="228"/>
        <end position="233"/>
    </location>
</feature>
<keyword evidence="1" id="KW-0460">Magnesium</keyword>
<keyword evidence="1" id="KW-0540">Nuclease</keyword>
<keyword evidence="1" id="KW-1035">Host cytoplasm</keyword>
<name>A0A8S5T514_9CAUD</name>
<evidence type="ECO:0000313" key="5">
    <source>
        <dbReference type="EMBL" id="DAF58071.1"/>
    </source>
</evidence>
<dbReference type="EC" id="3.1.21.4" evidence="1"/>
<comment type="function">
    <text evidence="1">The terminase large subunit acts as an ATP driven molecular motor necessary for viral DNA translocation into empty capsids and as an endonuclease that cuts the viral genome from the concetamer to initiate and to end the packaging reaction. The terminase lies at a unique vertex of the procapsid and is composed of two subunits, a small terminase subunit involved in viral DNA recognition, and a large terminase subunit possessing endonucleolytic and ATPase activities (DNA maturation and packaging). The endonuclease activity cleaves the viral DNA generating 5'overhangs. The strand separation activity separates the cohesive ends generating the single-stranded 'sticky' ends of the mature genome. The DNA-terminase complex binds to the portal of the procapsid thereby activating the translocase activity of the terminase. The terminase packages the viral DNA into the procapsid until the next concatemer reaches the complex. The downstream site is then cut generating the mature right end of the genome, the heterotrimer undocks from the DNA-filled head and remains bound to the left end of concatemer's next genome.</text>
</comment>
<dbReference type="GO" id="GO:0005524">
    <property type="term" value="F:ATP binding"/>
    <property type="evidence" value="ECO:0007669"/>
    <property type="project" value="UniProtKB-UniRule"/>
</dbReference>
<feature type="domain" description="Phage terminase large subunit GpA ATPase" evidence="3">
    <location>
        <begin position="98"/>
        <end position="342"/>
    </location>
</feature>
<protein>
    <recommendedName>
        <fullName evidence="1">Terminase, large subunit</fullName>
    </recommendedName>
    <alternativeName>
        <fullName evidence="1">DNA-packaging protein</fullName>
    </alternativeName>
    <alternativeName>
        <fullName evidence="1">Large terminase protein</fullName>
    </alternativeName>
    <domain>
        <recommendedName>
            <fullName evidence="1">Endonuclease</fullName>
            <ecNumber evidence="1">3.1.21.4</ecNumber>
        </recommendedName>
    </domain>
    <domain>
        <recommendedName>
            <fullName evidence="1">ATPase</fullName>
            <ecNumber evidence="1">3.6.4.-</ecNumber>
        </recommendedName>
    </domain>
</protein>
<dbReference type="InterPro" id="IPR051220">
    <property type="entry name" value="TFA_Chaperone"/>
</dbReference>
<keyword evidence="1" id="KW-0067">ATP-binding</keyword>
<comment type="subcellular location">
    <subcellularLocation>
        <location evidence="1">Host cytoplasm</location>
    </subcellularLocation>
    <text evidence="1">The terminase lies at a unique vertex of the procapsid during viral DNA packaging.</text>
</comment>
<comment type="cofactor">
    <cofactor evidence="1">
        <name>Mg(2+)</name>
        <dbReference type="ChEBI" id="CHEBI:18420"/>
    </cofactor>
</comment>
<dbReference type="Pfam" id="PF20454">
    <property type="entry name" value="GpA_nuclease"/>
    <property type="match status" value="1"/>
</dbReference>
<feature type="short sequence motif" description="Walker A motif" evidence="1">
    <location>
        <begin position="131"/>
        <end position="138"/>
    </location>
</feature>
<feature type="binding site" evidence="1">
    <location>
        <position position="441"/>
    </location>
    <ligand>
        <name>Mg(2+)</name>
        <dbReference type="ChEBI" id="CHEBI:18420"/>
        <note>catalytic; for nuclease activity</note>
    </ligand>
</feature>
<keyword evidence="1" id="KW-0547">Nucleotide-binding</keyword>
<feature type="region of interest" description="Disordered" evidence="2">
    <location>
        <begin position="674"/>
        <end position="693"/>
    </location>
</feature>
<dbReference type="PANTHER" id="PTHR34413:SF2">
    <property type="entry name" value="PROPHAGE TAIL FIBER ASSEMBLY PROTEIN HOMOLOG TFAE-RELATED"/>
    <property type="match status" value="1"/>
</dbReference>
<keyword evidence="1" id="KW-0378">Hydrolase</keyword>
<evidence type="ECO:0000256" key="2">
    <source>
        <dbReference type="SAM" id="MobiDB-lite"/>
    </source>
</evidence>
<keyword evidence="1" id="KW-0231">Viral genome packaging</keyword>
<keyword evidence="1" id="KW-1188">Viral release from host cell</keyword>
<dbReference type="GO" id="GO:0098009">
    <property type="term" value="C:viral terminase, large subunit"/>
    <property type="evidence" value="ECO:0007669"/>
    <property type="project" value="UniProtKB-UniRule"/>
</dbReference>
<dbReference type="PANTHER" id="PTHR34413">
    <property type="entry name" value="PROPHAGE TAIL FIBER ASSEMBLY PROTEIN HOMOLOG TFAE-RELATED-RELATED"/>
    <property type="match status" value="1"/>
</dbReference>
<dbReference type="GO" id="GO:0016887">
    <property type="term" value="F:ATP hydrolysis activity"/>
    <property type="evidence" value="ECO:0007669"/>
    <property type="project" value="UniProtKB-UniRule"/>
</dbReference>
<comment type="subunit">
    <text evidence="1">Interacts (via N-terminus) with the terminase small subunit (via C-terminus); the active complex is probably heterooligomeric. Interacts (via C-terminus) with the portal protein; this interaction allows the packaging of viral DNA.</text>
</comment>
<comment type="caution">
    <text evidence="1">Lacks conserved residue(s) required for the propagation of feature annotation.</text>
</comment>
<dbReference type="InterPro" id="IPR046453">
    <property type="entry name" value="GpA_ATPase"/>
</dbReference>
<dbReference type="GO" id="GO:0030430">
    <property type="term" value="C:host cell cytoplasm"/>
    <property type="evidence" value="ECO:0007669"/>
    <property type="project" value="UniProtKB-SubCell"/>
</dbReference>
<dbReference type="InterPro" id="IPR027417">
    <property type="entry name" value="P-loop_NTPase"/>
</dbReference>
<dbReference type="GO" id="GO:0046872">
    <property type="term" value="F:metal ion binding"/>
    <property type="evidence" value="ECO:0007669"/>
    <property type="project" value="UniProtKB-UniRule"/>
</dbReference>
<comment type="domain">
    <text evidence="1">The N-terminus is involved in the formation of the heterotrimer with the small subunit. The N-terminus part contains the translocase activity involved in DNA packaging. At the N-terminus, there is a high affinity ATPase center that is probably needed for the packaging activity. The Walker A motif of the ATPase center is responsible for interacting with the ATP phosphate and the Q motif governs force generation and the interaction with DNA. The C-terminus contains the site specific endonuclease (cos-cleavage) and strand separation activities required for genome maturation. A second ATPase catalytic site regulates the genome maturation. The C-terminus very end is involved in binding to the procapsid. Contains a basic leucine zipper (bZIP) that may be involved in the formation of the terminase.</text>
</comment>
<evidence type="ECO:0000259" key="4">
    <source>
        <dbReference type="Pfam" id="PF20454"/>
    </source>
</evidence>